<evidence type="ECO:0000313" key="4">
    <source>
        <dbReference type="Proteomes" id="UP000182444"/>
    </source>
</evidence>
<dbReference type="Proteomes" id="UP000182444">
    <property type="component" value="Chromosome 1E"/>
</dbReference>
<dbReference type="RefSeq" id="XP_504130.2">
    <property type="nucleotide sequence ID" value="XM_504130.2"/>
</dbReference>
<dbReference type="EMBL" id="KZ859101">
    <property type="protein sequence ID" value="RDW23209.1"/>
    <property type="molecule type" value="Genomic_DNA"/>
</dbReference>
<organism evidence="2 4">
    <name type="scientific">Yarrowia lipolytica</name>
    <name type="common">Candida lipolytica</name>
    <dbReference type="NCBI Taxonomy" id="4952"/>
    <lineage>
        <taxon>Eukaryota</taxon>
        <taxon>Fungi</taxon>
        <taxon>Dikarya</taxon>
        <taxon>Ascomycota</taxon>
        <taxon>Saccharomycotina</taxon>
        <taxon>Dipodascomycetes</taxon>
        <taxon>Dipodascales</taxon>
        <taxon>Dipodascales incertae sedis</taxon>
        <taxon>Yarrowia</taxon>
    </lineage>
</organism>
<feature type="compositionally biased region" description="Basic and acidic residues" evidence="1">
    <location>
        <begin position="46"/>
        <end position="57"/>
    </location>
</feature>
<dbReference type="AlphaFoldDB" id="A0A1D8NJ50"/>
<dbReference type="OrthoDB" id="4089760at2759"/>
<reference evidence="2 4" key="1">
    <citation type="journal article" date="2016" name="PLoS ONE">
        <title>Sequence Assembly of Yarrowia lipolytica Strain W29/CLIB89 Shows Transposable Element Diversity.</title>
        <authorList>
            <person name="Magnan C."/>
            <person name="Yu J."/>
            <person name="Chang I."/>
            <person name="Jahn E."/>
            <person name="Kanomata Y."/>
            <person name="Wu J."/>
            <person name="Zeller M."/>
            <person name="Oakes M."/>
            <person name="Baldi P."/>
            <person name="Sandmeyer S."/>
        </authorList>
    </citation>
    <scope>NUCLEOTIDE SEQUENCE [LARGE SCALE GENOMIC DNA]</scope>
    <source>
        <strain evidence="2">CLIB89</strain>
        <strain evidence="4">CLIB89(W29)</strain>
    </source>
</reference>
<dbReference type="GeneID" id="2911742"/>
<feature type="region of interest" description="Disordered" evidence="1">
    <location>
        <begin position="38"/>
        <end position="70"/>
    </location>
</feature>
<evidence type="ECO:0000256" key="1">
    <source>
        <dbReference type="SAM" id="MobiDB-lite"/>
    </source>
</evidence>
<dbReference type="VEuPathDB" id="FungiDB:YALI0_E19030g"/>
<protein>
    <submittedName>
        <fullName evidence="2">Uncharacterized protein</fullName>
    </submittedName>
</protein>
<evidence type="ECO:0000313" key="3">
    <source>
        <dbReference type="EMBL" id="RDW23209.1"/>
    </source>
</evidence>
<dbReference type="Proteomes" id="UP000256601">
    <property type="component" value="Unassembled WGS sequence"/>
</dbReference>
<name>A0A1D8NJ50_YARLL</name>
<proteinExistence type="predicted"/>
<accession>A0A1D8NJ50</accession>
<evidence type="ECO:0000313" key="5">
    <source>
        <dbReference type="Proteomes" id="UP000256601"/>
    </source>
</evidence>
<dbReference type="EMBL" id="CP017557">
    <property type="protein sequence ID" value="AOW05637.1"/>
    <property type="molecule type" value="Genomic_DNA"/>
</dbReference>
<gene>
    <name evidence="3" type="ORF">B0I71DRAFT_15180</name>
    <name evidence="2" type="ORF">YALI1_E22840g</name>
</gene>
<sequence length="110" mass="12652">MSLKSFFLRRKKPQFEEVAPRKLRGSFSMPNMRAVTILRGRGGAGSRDDLVDSREMPLSRSDQSDISSDYLSSSGDFGHHDFWSTLSEEEQRRMSKMYEDALSVVEYYSV</sequence>
<evidence type="ECO:0000313" key="2">
    <source>
        <dbReference type="EMBL" id="AOW05637.1"/>
    </source>
</evidence>
<dbReference type="VEuPathDB" id="FungiDB:YALI1_E22840g"/>
<dbReference type="KEGG" id="yli:2911742"/>
<reference evidence="3 5" key="2">
    <citation type="submission" date="2018-07" db="EMBL/GenBank/DDBJ databases">
        <title>Draft Genome Assemblies for Five Robust Yarrowia lipolytica Strains Exhibiting High Lipid Production and Pentose Sugar Utilization and Sugar Alcohol Secretion from Undetoxified Lignocellulosic Biomass Hydrolysates.</title>
        <authorList>
            <consortium name="DOE Joint Genome Institute"/>
            <person name="Walker C."/>
            <person name="Ryu S."/>
            <person name="Na H."/>
            <person name="Zane M."/>
            <person name="LaButti K."/>
            <person name="Lipzen A."/>
            <person name="Haridas S."/>
            <person name="Barry K."/>
            <person name="Grigoriev I.V."/>
            <person name="Quarterman J."/>
            <person name="Slininger P."/>
            <person name="Dien B."/>
            <person name="Trinh C.T."/>
        </authorList>
    </citation>
    <scope>NUCLEOTIDE SEQUENCE [LARGE SCALE GENOMIC DNA]</scope>
    <source>
        <strain evidence="3 5">YB392</strain>
    </source>
</reference>